<dbReference type="InterPro" id="IPR047153">
    <property type="entry name" value="TRIM45/56/19-like"/>
</dbReference>
<dbReference type="SUPFAM" id="SSF101898">
    <property type="entry name" value="NHL repeat"/>
    <property type="match status" value="1"/>
</dbReference>
<organism evidence="3 4">
    <name type="scientific">Mytilus galloprovincialis</name>
    <name type="common">Mediterranean mussel</name>
    <dbReference type="NCBI Taxonomy" id="29158"/>
    <lineage>
        <taxon>Eukaryota</taxon>
        <taxon>Metazoa</taxon>
        <taxon>Spiralia</taxon>
        <taxon>Lophotrochozoa</taxon>
        <taxon>Mollusca</taxon>
        <taxon>Bivalvia</taxon>
        <taxon>Autobranchia</taxon>
        <taxon>Pteriomorphia</taxon>
        <taxon>Mytilida</taxon>
        <taxon>Mytiloidea</taxon>
        <taxon>Mytilidae</taxon>
        <taxon>Mytilinae</taxon>
        <taxon>Mytilus</taxon>
    </lineage>
</organism>
<proteinExistence type="predicted"/>
<dbReference type="PANTHER" id="PTHR25462">
    <property type="entry name" value="BONUS, ISOFORM C-RELATED"/>
    <property type="match status" value="1"/>
</dbReference>
<dbReference type="InterPro" id="IPR011042">
    <property type="entry name" value="6-blade_b-propeller_TolB-like"/>
</dbReference>
<feature type="domain" description="B box-type" evidence="2">
    <location>
        <begin position="70"/>
        <end position="111"/>
    </location>
</feature>
<gene>
    <name evidence="3" type="ORF">MGAL_10B061830</name>
</gene>
<dbReference type="PROSITE" id="PS50119">
    <property type="entry name" value="ZF_BBOX"/>
    <property type="match status" value="2"/>
</dbReference>
<name>A0A8B6CL74_MYTGA</name>
<dbReference type="Proteomes" id="UP000596742">
    <property type="component" value="Unassembled WGS sequence"/>
</dbReference>
<dbReference type="AlphaFoldDB" id="A0A8B6CL74"/>
<protein>
    <submittedName>
        <fullName evidence="3">Tripartite motif-containing protein 2/3</fullName>
    </submittedName>
</protein>
<dbReference type="InterPro" id="IPR000315">
    <property type="entry name" value="Znf_B-box"/>
</dbReference>
<evidence type="ECO:0000256" key="1">
    <source>
        <dbReference type="PROSITE-ProRule" id="PRU00024"/>
    </source>
</evidence>
<evidence type="ECO:0000259" key="2">
    <source>
        <dbReference type="PROSITE" id="PS50119"/>
    </source>
</evidence>
<dbReference type="EMBL" id="UYJE01001925">
    <property type="protein sequence ID" value="VDI06409.1"/>
    <property type="molecule type" value="Genomic_DNA"/>
</dbReference>
<dbReference type="SMART" id="SM00336">
    <property type="entry name" value="BBOX"/>
    <property type="match status" value="2"/>
</dbReference>
<dbReference type="Gene3D" id="2.120.10.30">
    <property type="entry name" value="TolB, C-terminal domain"/>
    <property type="match status" value="1"/>
</dbReference>
<dbReference type="CDD" id="cd19756">
    <property type="entry name" value="Bbox2"/>
    <property type="match status" value="1"/>
</dbReference>
<evidence type="ECO:0000313" key="3">
    <source>
        <dbReference type="EMBL" id="VDI06409.1"/>
    </source>
</evidence>
<dbReference type="GO" id="GO:0008270">
    <property type="term" value="F:zinc ion binding"/>
    <property type="evidence" value="ECO:0007669"/>
    <property type="project" value="UniProtKB-KW"/>
</dbReference>
<dbReference type="SUPFAM" id="SSF57845">
    <property type="entry name" value="B-box zinc-binding domain"/>
    <property type="match status" value="1"/>
</dbReference>
<evidence type="ECO:0000313" key="4">
    <source>
        <dbReference type="Proteomes" id="UP000596742"/>
    </source>
</evidence>
<dbReference type="GO" id="GO:0061630">
    <property type="term" value="F:ubiquitin protein ligase activity"/>
    <property type="evidence" value="ECO:0007669"/>
    <property type="project" value="TreeGrafter"/>
</dbReference>
<keyword evidence="1" id="KW-0863">Zinc-finger</keyword>
<feature type="domain" description="B box-type" evidence="2">
    <location>
        <begin position="11"/>
        <end position="58"/>
    </location>
</feature>
<sequence>MAFSQSVRKSQVPLKCNLCENDTIEWKCEDCGLLLCTNCSDTKHSKIKNAQNHKVIDIKQVGVYSEAVDFTNIKCKDHPGQLCCLFCTNCDSLVCPICIVKIHKKHDLIEISEGFYTNAERLKKGQNKIQTNRTTLATKKELLEQCKCRTNEKCTKVLQNIQNHGIALKKAVDKYIEELKNEVRENKKLITHQIDTDIDVILRSMKETDDKNNETEELIKASDIAKFFREVRRIEKSIEILVPKTQSSYNCISKFVPGEINQSNVGVLQRDDNPVKLSVALNIISEYQTEFTGVSDIIPCPDKSIWINCNKDEKLIKVKLEGNILNTLSSFKIDAYGIAVLPSNDILLSTAETSRLQQLSVTTGKLTDTVYDVAPLVPTVIHITSDNKIIVGGNNEELGRKAVFVMNKKGDHETVYEHDEYNQLIFKYPWSITCTSNCNIHVVDCHPDSDSGRVVVLGQGGDIINTYTGHTDVNKNIPFQPVRIVTTPRDKVVVVDFKTNVFHILNNAGEPLTQFNTKDNSINNPFSLAFTSTGQFYIGCTNPDSSTTKKAEIYHVTLSGC</sequence>
<keyword evidence="4" id="KW-1185">Reference proteome</keyword>
<dbReference type="Pfam" id="PF00643">
    <property type="entry name" value="zf-B_box"/>
    <property type="match status" value="2"/>
</dbReference>
<keyword evidence="1" id="KW-0479">Metal-binding</keyword>
<dbReference type="CDD" id="cd19757">
    <property type="entry name" value="Bbox1"/>
    <property type="match status" value="1"/>
</dbReference>
<dbReference type="Gene3D" id="3.30.160.60">
    <property type="entry name" value="Classic Zinc Finger"/>
    <property type="match status" value="1"/>
</dbReference>
<dbReference type="GO" id="GO:0005654">
    <property type="term" value="C:nucleoplasm"/>
    <property type="evidence" value="ECO:0007669"/>
    <property type="project" value="TreeGrafter"/>
</dbReference>
<reference evidence="3" key="1">
    <citation type="submission" date="2018-11" db="EMBL/GenBank/DDBJ databases">
        <authorList>
            <person name="Alioto T."/>
            <person name="Alioto T."/>
        </authorList>
    </citation>
    <scope>NUCLEOTIDE SEQUENCE</scope>
</reference>
<keyword evidence="1" id="KW-0862">Zinc</keyword>
<comment type="caution">
    <text evidence="3">The sequence shown here is derived from an EMBL/GenBank/DDBJ whole genome shotgun (WGS) entry which is preliminary data.</text>
</comment>
<accession>A0A8B6CL74</accession>
<dbReference type="OrthoDB" id="10040059at2759"/>
<dbReference type="PANTHER" id="PTHR25462:SF305">
    <property type="entry name" value="RING-TYPE DOMAIN-CONTAINING PROTEIN"/>
    <property type="match status" value="1"/>
</dbReference>